<organism evidence="1">
    <name type="scientific">marine sediment metagenome</name>
    <dbReference type="NCBI Taxonomy" id="412755"/>
    <lineage>
        <taxon>unclassified sequences</taxon>
        <taxon>metagenomes</taxon>
        <taxon>ecological metagenomes</taxon>
    </lineage>
</organism>
<proteinExistence type="predicted"/>
<evidence type="ECO:0000313" key="1">
    <source>
        <dbReference type="EMBL" id="GAF77387.1"/>
    </source>
</evidence>
<accession>X0SNE0</accession>
<name>X0SNE0_9ZZZZ</name>
<protein>
    <submittedName>
        <fullName evidence="1">Uncharacterized protein</fullName>
    </submittedName>
</protein>
<reference evidence="1" key="1">
    <citation type="journal article" date="2014" name="Front. Microbiol.">
        <title>High frequency of phylogenetically diverse reductive dehalogenase-homologous genes in deep subseafloor sedimentary metagenomes.</title>
        <authorList>
            <person name="Kawai M."/>
            <person name="Futagami T."/>
            <person name="Toyoda A."/>
            <person name="Takaki Y."/>
            <person name="Nishi S."/>
            <person name="Hori S."/>
            <person name="Arai W."/>
            <person name="Tsubouchi T."/>
            <person name="Morono Y."/>
            <person name="Uchiyama I."/>
            <person name="Ito T."/>
            <person name="Fujiyama A."/>
            <person name="Inagaki F."/>
            <person name="Takami H."/>
        </authorList>
    </citation>
    <scope>NUCLEOTIDE SEQUENCE</scope>
    <source>
        <strain evidence="1">Expedition CK06-06</strain>
    </source>
</reference>
<dbReference type="AlphaFoldDB" id="X0SNE0"/>
<feature type="non-terminal residue" evidence="1">
    <location>
        <position position="1"/>
    </location>
</feature>
<comment type="caution">
    <text evidence="1">The sequence shown here is derived from an EMBL/GenBank/DDBJ whole genome shotgun (WGS) entry which is preliminary data.</text>
</comment>
<dbReference type="EMBL" id="BARS01001864">
    <property type="protein sequence ID" value="GAF77387.1"/>
    <property type="molecule type" value="Genomic_DNA"/>
</dbReference>
<gene>
    <name evidence="1" type="ORF">S01H1_03412</name>
</gene>
<sequence length="68" mass="6584">KDCAFINAILSAATPAIAVVGAAALTVGQIILSGSTYEIGCDALATQTGIWVAMPTFAAGGGSAIQAT</sequence>